<dbReference type="InterPro" id="IPR040521">
    <property type="entry name" value="KDZ"/>
</dbReference>
<dbReference type="PANTHER" id="PTHR33096">
    <property type="entry name" value="CXC2 DOMAIN-CONTAINING PROTEIN"/>
    <property type="match status" value="1"/>
</dbReference>
<dbReference type="EMBL" id="KZ857576">
    <property type="protein sequence ID" value="RDX40199.1"/>
    <property type="molecule type" value="Genomic_DNA"/>
</dbReference>
<evidence type="ECO:0000313" key="3">
    <source>
        <dbReference type="EMBL" id="RDX40199.1"/>
    </source>
</evidence>
<dbReference type="Proteomes" id="UP000256964">
    <property type="component" value="Unassembled WGS sequence"/>
</dbReference>
<protein>
    <recommendedName>
        <fullName evidence="2">CxC2-like cysteine cluster KDZ transposase-associated domain-containing protein</fullName>
    </recommendedName>
</protein>
<dbReference type="AlphaFoldDB" id="A0A371CIU9"/>
<name>A0A371CIU9_9APHY</name>
<dbReference type="Pfam" id="PF18758">
    <property type="entry name" value="KDZ"/>
    <property type="match status" value="1"/>
</dbReference>
<accession>A0A371CIU9</accession>
<gene>
    <name evidence="3" type="ORF">OH76DRAFT_1490488</name>
</gene>
<dbReference type="InterPro" id="IPR041457">
    <property type="entry name" value="CxC2_KDZ-assoc"/>
</dbReference>
<dbReference type="OrthoDB" id="3261436at2759"/>
<evidence type="ECO:0000259" key="2">
    <source>
        <dbReference type="Pfam" id="PF18803"/>
    </source>
</evidence>
<keyword evidence="4" id="KW-1185">Reference proteome</keyword>
<dbReference type="STRING" id="139420.A0A371CIU9"/>
<feature type="region of interest" description="Disordered" evidence="1">
    <location>
        <begin position="33"/>
        <end position="57"/>
    </location>
</feature>
<feature type="domain" description="CxC2-like cysteine cluster KDZ transposase-associated" evidence="2">
    <location>
        <begin position="221"/>
        <end position="328"/>
    </location>
</feature>
<evidence type="ECO:0000313" key="4">
    <source>
        <dbReference type="Proteomes" id="UP000256964"/>
    </source>
</evidence>
<evidence type="ECO:0000256" key="1">
    <source>
        <dbReference type="SAM" id="MobiDB-lite"/>
    </source>
</evidence>
<dbReference type="PANTHER" id="PTHR33096:SF1">
    <property type="entry name" value="CXC1-LIKE CYSTEINE CLUSTER ASSOCIATED WITH KDZ TRANSPOSASES DOMAIN-CONTAINING PROTEIN"/>
    <property type="match status" value="1"/>
</dbReference>
<organism evidence="3 4">
    <name type="scientific">Lentinus brumalis</name>
    <dbReference type="NCBI Taxonomy" id="2498619"/>
    <lineage>
        <taxon>Eukaryota</taxon>
        <taxon>Fungi</taxon>
        <taxon>Dikarya</taxon>
        <taxon>Basidiomycota</taxon>
        <taxon>Agaricomycotina</taxon>
        <taxon>Agaricomycetes</taxon>
        <taxon>Polyporales</taxon>
        <taxon>Polyporaceae</taxon>
        <taxon>Lentinus</taxon>
    </lineage>
</organism>
<reference evidence="3 4" key="1">
    <citation type="journal article" date="2018" name="Biotechnol. Biofuels">
        <title>Integrative visual omics of the white-rot fungus Polyporus brumalis exposes the biotechnological potential of its oxidative enzymes for delignifying raw plant biomass.</title>
        <authorList>
            <person name="Miyauchi S."/>
            <person name="Rancon A."/>
            <person name="Drula E."/>
            <person name="Hage H."/>
            <person name="Chaduli D."/>
            <person name="Favel A."/>
            <person name="Grisel S."/>
            <person name="Henrissat B."/>
            <person name="Herpoel-Gimbert I."/>
            <person name="Ruiz-Duenas F.J."/>
            <person name="Chevret D."/>
            <person name="Hainaut M."/>
            <person name="Lin J."/>
            <person name="Wang M."/>
            <person name="Pangilinan J."/>
            <person name="Lipzen A."/>
            <person name="Lesage-Meessen L."/>
            <person name="Navarro D."/>
            <person name="Riley R."/>
            <person name="Grigoriev I.V."/>
            <person name="Zhou S."/>
            <person name="Raouche S."/>
            <person name="Rosso M.N."/>
        </authorList>
    </citation>
    <scope>NUCLEOTIDE SEQUENCE [LARGE SCALE GENOMIC DNA]</scope>
    <source>
        <strain evidence="3 4">BRFM 1820</strain>
    </source>
</reference>
<feature type="region of interest" description="Disordered" evidence="1">
    <location>
        <begin position="78"/>
        <end position="97"/>
    </location>
</feature>
<proteinExistence type="predicted"/>
<dbReference type="Pfam" id="PF18803">
    <property type="entry name" value="CxC2"/>
    <property type="match status" value="1"/>
</dbReference>
<sequence length="1039" mass="117099">MGARSKIKRLLALIPSLISRMPKRPKKNITWHTVDLGSSDDHSSEDEDPTPRTEPHRHVAYSVAGDNISRRTTYVPLPTRDKRPRLSPLPTDGFATPAEDRDVDALEELDLNYLYNRIENLSMDPAARNRTAGDHPILVWRDKRQEYLNELLRLEGRGDFTSPSCPQCAEDISRADTPAYRCYDCDDCALYCTACIKSRHAQNPLHRVKQWTGTHFARVTLKSLGVRVQLGHRPGDRCYNPIPATSDGFVVLDLHGVHEVGLDFCGCQSAMSSVTQLLRHRLYPATSTNPQTAATFRLLETFHLLSGQSKISTFEFYLTLARKSDNTGTQPPKDRYPSFLHMIQQWRHLKMLKRGGRGNVPNGASSIPPGSCAVECPACPLPGKNLPDDWEDAPPTQSWLYKLYLAIDANFRLKRKKVSSDQVDPDLNNGAAYFVRESGYKAHLKKWDTDNPKESGECNTHDAIKLANIKGAAGLAATGLVTVDCSRHDMKRPCSMGDLQKGESLSHNAPNLVSISYDVGCIYCVRCPIRWTKYGYDTITNRGITWSVPMFHLNAHRERCRSVFSPYLLLYSARLNGEGVERHWAMTNGYAPSTKEMGPGSRRDVLDDVFGDQNWAKVTKLASTLLTRIKVAVVERAKHVPAFQALTTSLPAESVAQWTDMVTTWDLAPRTAPNPYEFHRSHVTVAAVRVELAEEDATEIREGRAATIHQSYSSSTLLVVGLEIEDQQCKLVDDAASLKAHPTDLQRAKLLERQNALQRRIDGWRTIQQLFMPTDLALFLPSRACTQVVVPRVLLEQEWRLRQAQAYDALTDLRGHLEVRAYIYRYKDQQVRGQREGLRSNDIVHGIENKLKIDKLRYRAAYSALTTLAAALANERASGNLQEGLRVEWCKARARAMRWTEEVELLQEEMRRVHTYHSWRARWWELHVGKNLHRRPALDEGVDAYAHRHASIQRRMSDYCKNAWSYVGAWVCLGKGVSHMSVSDTVAVAGSQDDDDDVNNVPSMHTVAASSMESLQAAMQQGINMTDVVDADLALEDFD</sequence>